<sequence length="814" mass="96253">GCTRKKKYKRRATTINSIVGEAADLKDADKVFDCVKQLETEEQLFSTYLFDDHNKGDLDVEILAHMNENVSEIFNCRLQTLKEKDIAIVAVHAFYRSNQLYEEWCKCTFPLFTGLLVCYILRLMRRIFEEMHEWGLVELYKRTQDDFEDRVIELLDVSYKRSERKTRKALRINYHALIQRNHSHSSGCSVLSLLDLAMMAKCEKFLNHSMCRRLSNERWTPRISISRIQFIFAFFTFFPIFSIPFDRKTKYLTKGALEDQEKKRRASQVRPARLVTHRMERESMRQKAKEVIVRNWNNINIFYSSPCSNFCIHTTFYFLYIFLYASVLLTRGRNELQFSQDFLFIFYKEIFLVVWQLSFIADMVYTILNSNGGIRKFRETHPADFTHNSFNITWISLVIVSTVLHEFKIVPALWGILVVLWKFFFHVSFIFSSVRIMRVFAADSFFGAIVVMMKKMVYTLWSFLIVFLLFWSTYAIAVVSLLEETPSVRTLAWSIFSNGAFEIFGEMKDEMQTGRIDECPTMFNSTEIRDFTINCFFRTWMLPILLFIYVLVSSVLLVNLVTSFFTNTFEQVRDSSMLHYRYKHYQRLKEFERRLRTPAPLSLIYYICLLTSSTLHFCFSPLLSLCRKKGSMDVTALALIDIEQPGEMDDEAAEMIGLKPMISDSRSVDSRQNRTVNILVDREEESRKEWKRMSDKEKVIDIVAFIQKSMKTVQKNMELQNDIIEEEEENIEKENSEMRRQIKRKPKKKEKKGRGEGSFFGFWKKTKLSGIKLVLTKLKNIPLVMHRGGKRFYVFEDTKKRSKTHRTLKNVDFF</sequence>
<feature type="region of interest" description="Disordered" evidence="1">
    <location>
        <begin position="735"/>
        <end position="755"/>
    </location>
</feature>
<dbReference type="Proteomes" id="UP001432322">
    <property type="component" value="Unassembled WGS sequence"/>
</dbReference>
<reference evidence="3" key="1">
    <citation type="submission" date="2023-10" db="EMBL/GenBank/DDBJ databases">
        <title>Genome assembly of Pristionchus species.</title>
        <authorList>
            <person name="Yoshida K."/>
            <person name="Sommer R.J."/>
        </authorList>
    </citation>
    <scope>NUCLEOTIDE SEQUENCE</scope>
    <source>
        <strain evidence="3">RS5133</strain>
    </source>
</reference>
<feature type="transmembrane region" description="Helical" evidence="2">
    <location>
        <begin position="228"/>
        <end position="245"/>
    </location>
</feature>
<proteinExistence type="predicted"/>
<dbReference type="InterPro" id="IPR050927">
    <property type="entry name" value="TRPM"/>
</dbReference>
<evidence type="ECO:0008006" key="5">
    <source>
        <dbReference type="Google" id="ProtNLM"/>
    </source>
</evidence>
<protein>
    <recommendedName>
        <fullName evidence="5">Ion transport domain-containing protein</fullName>
    </recommendedName>
</protein>
<evidence type="ECO:0000256" key="1">
    <source>
        <dbReference type="SAM" id="MobiDB-lite"/>
    </source>
</evidence>
<dbReference type="EMBL" id="BTSY01000004">
    <property type="protein sequence ID" value="GMT23777.1"/>
    <property type="molecule type" value="Genomic_DNA"/>
</dbReference>
<feature type="transmembrane region" description="Helical" evidence="2">
    <location>
        <begin position="350"/>
        <end position="368"/>
    </location>
</feature>
<feature type="transmembrane region" description="Helical" evidence="2">
    <location>
        <begin position="540"/>
        <end position="565"/>
    </location>
</feature>
<dbReference type="AlphaFoldDB" id="A0AAV5VYI2"/>
<evidence type="ECO:0000256" key="2">
    <source>
        <dbReference type="SAM" id="Phobius"/>
    </source>
</evidence>
<gene>
    <name evidence="3" type="ORF">PFISCL1PPCAC_15074</name>
</gene>
<feature type="transmembrane region" description="Helical" evidence="2">
    <location>
        <begin position="603"/>
        <end position="623"/>
    </location>
</feature>
<dbReference type="PANTHER" id="PTHR13800">
    <property type="entry name" value="TRANSIENT RECEPTOR POTENTIAL CATION CHANNEL, SUBFAMILY M, MEMBER 6"/>
    <property type="match status" value="1"/>
</dbReference>
<feature type="transmembrane region" description="Helical" evidence="2">
    <location>
        <begin position="412"/>
        <end position="430"/>
    </location>
</feature>
<name>A0AAV5VYI2_9BILA</name>
<keyword evidence="2" id="KW-0812">Transmembrane</keyword>
<dbReference type="GO" id="GO:0005886">
    <property type="term" value="C:plasma membrane"/>
    <property type="evidence" value="ECO:0007669"/>
    <property type="project" value="TreeGrafter"/>
</dbReference>
<organism evidence="3 4">
    <name type="scientific">Pristionchus fissidentatus</name>
    <dbReference type="NCBI Taxonomy" id="1538716"/>
    <lineage>
        <taxon>Eukaryota</taxon>
        <taxon>Metazoa</taxon>
        <taxon>Ecdysozoa</taxon>
        <taxon>Nematoda</taxon>
        <taxon>Chromadorea</taxon>
        <taxon>Rhabditida</taxon>
        <taxon>Rhabditina</taxon>
        <taxon>Diplogasteromorpha</taxon>
        <taxon>Diplogasteroidea</taxon>
        <taxon>Neodiplogasteridae</taxon>
        <taxon>Pristionchus</taxon>
    </lineage>
</organism>
<dbReference type="GO" id="GO:0005261">
    <property type="term" value="F:monoatomic cation channel activity"/>
    <property type="evidence" value="ECO:0007669"/>
    <property type="project" value="TreeGrafter"/>
</dbReference>
<feature type="transmembrane region" description="Helical" evidence="2">
    <location>
        <begin position="310"/>
        <end position="329"/>
    </location>
</feature>
<dbReference type="GO" id="GO:0030001">
    <property type="term" value="P:metal ion transport"/>
    <property type="evidence" value="ECO:0007669"/>
    <property type="project" value="TreeGrafter"/>
</dbReference>
<keyword evidence="2" id="KW-1133">Transmembrane helix</keyword>
<keyword evidence="2" id="KW-0472">Membrane</keyword>
<keyword evidence="4" id="KW-1185">Reference proteome</keyword>
<feature type="compositionally biased region" description="Basic residues" evidence="1">
    <location>
        <begin position="741"/>
        <end position="752"/>
    </location>
</feature>
<feature type="non-terminal residue" evidence="3">
    <location>
        <position position="1"/>
    </location>
</feature>
<feature type="transmembrane region" description="Helical" evidence="2">
    <location>
        <begin position="460"/>
        <end position="482"/>
    </location>
</feature>
<dbReference type="PANTHER" id="PTHR13800:SF43">
    <property type="entry name" value="ION_TRANS DOMAIN-CONTAINING PROTEIN"/>
    <property type="match status" value="1"/>
</dbReference>
<evidence type="ECO:0000313" key="3">
    <source>
        <dbReference type="EMBL" id="GMT23777.1"/>
    </source>
</evidence>
<accession>A0AAV5VYI2</accession>
<evidence type="ECO:0000313" key="4">
    <source>
        <dbReference type="Proteomes" id="UP001432322"/>
    </source>
</evidence>
<comment type="caution">
    <text evidence="3">The sequence shown here is derived from an EMBL/GenBank/DDBJ whole genome shotgun (WGS) entry which is preliminary data.</text>
</comment>